<protein>
    <recommendedName>
        <fullName evidence="4">Protein kinase domain-containing protein</fullName>
    </recommendedName>
</protein>
<feature type="region of interest" description="Disordered" evidence="3">
    <location>
        <begin position="65"/>
        <end position="91"/>
    </location>
</feature>
<keyword evidence="2" id="KW-0479">Metal-binding</keyword>
<sequence length="408" mass="45969">MDPAKVKESVLAATTELVSKSKVLDRAKEEELPHFDLPEIEKGKRLGAGAFGIVWEIKGMPLSPDYQKKESSRCVSEQPKPEGDDSDDEDDDAILDAEARSFISRTCLREETNAARYAVKILRPELADDPAVFEKGCIDLAMEANFLSNFVHPNIIKVRGAGCEALIGTKNYFLVMDRLYNTLEGKMEEWKVTKKKMGMFAKKDAKNAFLKDRLNVAFELSAALNYMHTRNIIYRDLKPENLGFDIRGDVKIFDLGFAKELTSELAAGMDEYGEDVFKLTGKTGTLIYMAPENVLMKPYNLKADVYSLAILMWEFFHLGKEPFGKSTARIHENMVCKGSLRPKIDKKCPKDVAALITDCWAKQTNKRPGMKSVNLKLKREIQSIDGDGDGGNMDFTKRRSTFVFRGKK</sequence>
<evidence type="ECO:0000313" key="5">
    <source>
        <dbReference type="EMBL" id="CAD8369769.1"/>
    </source>
</evidence>
<evidence type="ECO:0000256" key="2">
    <source>
        <dbReference type="PIRSR" id="PIRSR000615-3"/>
    </source>
</evidence>
<organism evidence="5">
    <name type="scientific">Minutocellus polymorphus</name>
    <dbReference type="NCBI Taxonomy" id="265543"/>
    <lineage>
        <taxon>Eukaryota</taxon>
        <taxon>Sar</taxon>
        <taxon>Stramenopiles</taxon>
        <taxon>Ochrophyta</taxon>
        <taxon>Bacillariophyta</taxon>
        <taxon>Mediophyceae</taxon>
        <taxon>Cymatosirophycidae</taxon>
        <taxon>Cymatosirales</taxon>
        <taxon>Cymatosiraceae</taxon>
        <taxon>Minutocellus</taxon>
    </lineage>
</organism>
<dbReference type="GO" id="GO:0004674">
    <property type="term" value="F:protein serine/threonine kinase activity"/>
    <property type="evidence" value="ECO:0007669"/>
    <property type="project" value="TreeGrafter"/>
</dbReference>
<dbReference type="Pfam" id="PF00069">
    <property type="entry name" value="Pkinase"/>
    <property type="match status" value="1"/>
</dbReference>
<dbReference type="PANTHER" id="PTHR44329">
    <property type="entry name" value="SERINE/THREONINE-PROTEIN KINASE TNNI3K-RELATED"/>
    <property type="match status" value="1"/>
</dbReference>
<gene>
    <name evidence="5" type="ORF">MPOL1434_LOCUS5627</name>
</gene>
<dbReference type="PROSITE" id="PS50011">
    <property type="entry name" value="PROTEIN_KINASE_DOM"/>
    <property type="match status" value="1"/>
</dbReference>
<dbReference type="EMBL" id="HBEJ01009561">
    <property type="protein sequence ID" value="CAD8369769.1"/>
    <property type="molecule type" value="Transcribed_RNA"/>
</dbReference>
<dbReference type="AlphaFoldDB" id="A0A6U0JFX5"/>
<feature type="domain" description="Protein kinase" evidence="4">
    <location>
        <begin position="40"/>
        <end position="381"/>
    </location>
</feature>
<accession>A0A6U0JFX5</accession>
<proteinExistence type="predicted"/>
<dbReference type="SUPFAM" id="SSF56112">
    <property type="entry name" value="Protein kinase-like (PK-like)"/>
    <property type="match status" value="1"/>
</dbReference>
<evidence type="ECO:0000256" key="3">
    <source>
        <dbReference type="SAM" id="MobiDB-lite"/>
    </source>
</evidence>
<evidence type="ECO:0000259" key="4">
    <source>
        <dbReference type="PROSITE" id="PS50011"/>
    </source>
</evidence>
<dbReference type="InterPro" id="IPR011009">
    <property type="entry name" value="Kinase-like_dom_sf"/>
</dbReference>
<dbReference type="Gene3D" id="3.30.200.20">
    <property type="entry name" value="Phosphorylase Kinase, domain 1"/>
    <property type="match status" value="1"/>
</dbReference>
<name>A0A6U0JFX5_9STRA</name>
<evidence type="ECO:0000256" key="1">
    <source>
        <dbReference type="PIRSR" id="PIRSR000615-1"/>
    </source>
</evidence>
<dbReference type="InterPro" id="IPR000719">
    <property type="entry name" value="Prot_kinase_dom"/>
</dbReference>
<dbReference type="SMART" id="SM00220">
    <property type="entry name" value="S_TKc"/>
    <property type="match status" value="1"/>
</dbReference>
<feature type="binding site" evidence="2">
    <location>
        <position position="241"/>
    </location>
    <ligand>
        <name>Mg(2+)</name>
        <dbReference type="ChEBI" id="CHEBI:18420"/>
    </ligand>
</feature>
<reference evidence="5" key="1">
    <citation type="submission" date="2021-01" db="EMBL/GenBank/DDBJ databases">
        <authorList>
            <person name="Corre E."/>
            <person name="Pelletier E."/>
            <person name="Niang G."/>
            <person name="Scheremetjew M."/>
            <person name="Finn R."/>
            <person name="Kale V."/>
            <person name="Holt S."/>
            <person name="Cochrane G."/>
            <person name="Meng A."/>
            <person name="Brown T."/>
            <person name="Cohen L."/>
        </authorList>
    </citation>
    <scope>NUCLEOTIDE SEQUENCE</scope>
    <source>
        <strain evidence="5">CCMP3303</strain>
    </source>
</reference>
<dbReference type="InterPro" id="IPR051681">
    <property type="entry name" value="Ser/Thr_Kinases-Pseudokinases"/>
</dbReference>
<dbReference type="Gene3D" id="1.10.510.10">
    <property type="entry name" value="Transferase(Phosphotransferase) domain 1"/>
    <property type="match status" value="1"/>
</dbReference>
<dbReference type="GO" id="GO:0046872">
    <property type="term" value="F:metal ion binding"/>
    <property type="evidence" value="ECO:0007669"/>
    <property type="project" value="UniProtKB-KW"/>
</dbReference>
<feature type="active site" description="Proton acceptor" evidence="1">
    <location>
        <position position="236"/>
    </location>
</feature>
<keyword evidence="2" id="KW-0460">Magnesium</keyword>
<dbReference type="GO" id="GO:0005524">
    <property type="term" value="F:ATP binding"/>
    <property type="evidence" value="ECO:0007669"/>
    <property type="project" value="InterPro"/>
</dbReference>
<feature type="binding site" evidence="2">
    <location>
        <position position="254"/>
    </location>
    <ligand>
        <name>Mg(2+)</name>
        <dbReference type="ChEBI" id="CHEBI:18420"/>
    </ligand>
</feature>